<dbReference type="EMBL" id="CP000284">
    <property type="protein sequence ID" value="ABE48827.1"/>
    <property type="molecule type" value="Genomic_DNA"/>
</dbReference>
<evidence type="ECO:0000256" key="3">
    <source>
        <dbReference type="ARBA" id="ARBA00022692"/>
    </source>
</evidence>
<keyword evidence="5 6" id="KW-0472">Membrane</keyword>
<evidence type="ECO:0000256" key="4">
    <source>
        <dbReference type="ARBA" id="ARBA00022989"/>
    </source>
</evidence>
<name>Q1H3W0_METFK</name>
<evidence type="ECO:0000313" key="8">
    <source>
        <dbReference type="EMBL" id="ABE48827.1"/>
    </source>
</evidence>
<dbReference type="OrthoDB" id="7065924at2"/>
<feature type="domain" description="EamA" evidence="7">
    <location>
        <begin position="162"/>
        <end position="290"/>
    </location>
</feature>
<dbReference type="AlphaFoldDB" id="Q1H3W0"/>
<reference evidence="8 9" key="1">
    <citation type="submission" date="2006-03" db="EMBL/GenBank/DDBJ databases">
        <title>Complete sequence of Methylobacillus flagellatus KT.</title>
        <authorList>
            <consortium name="US DOE Joint Genome Institute"/>
            <person name="Copeland A."/>
            <person name="Lucas S."/>
            <person name="Lapidus A."/>
            <person name="Barry K."/>
            <person name="Detter J.C."/>
            <person name="Glavina del Rio T."/>
            <person name="Hammon N."/>
            <person name="Israni S."/>
            <person name="Dalin E."/>
            <person name="Tice H."/>
            <person name="Pitluck S."/>
            <person name="Brettin T."/>
            <person name="Bruce D."/>
            <person name="Han C."/>
            <person name="Tapia R."/>
            <person name="Saunders E."/>
            <person name="Gilna P."/>
            <person name="Schmutz J."/>
            <person name="Larimer F."/>
            <person name="Land M."/>
            <person name="Kyrpides N."/>
            <person name="Anderson I."/>
            <person name="Richardson P."/>
        </authorList>
    </citation>
    <scope>NUCLEOTIDE SEQUENCE [LARGE SCALE GENOMIC DNA]</scope>
    <source>
        <strain evidence="9">KT / ATCC 51484 / DSM 6875</strain>
    </source>
</reference>
<feature type="transmembrane region" description="Helical" evidence="6">
    <location>
        <begin position="69"/>
        <end position="92"/>
    </location>
</feature>
<dbReference type="PANTHER" id="PTHR32322:SF2">
    <property type="entry name" value="EAMA DOMAIN-CONTAINING PROTEIN"/>
    <property type="match status" value="1"/>
</dbReference>
<sequence>MNPSKPNNNLPTLVGLSAVVMWSATVGLFRSVSEIFGATGGAALIFTVGGLLACLVLGFPKLKTFPRPYLWIGGALFVAYEVALALSIGFALNREQAIELGMINYLWPSLTILFAVLAGQQRGSWLLLPALLSSFCGIVLVVKGDSAWSVQMLWQNMASNPTGYGLAFFAAGTWAVYSVFTRRFGNGVNGVPLFLVATAIVLWGKYALGNEPALSLHIGGLLQVAVMGALMAAAYSCWNHGIQHGNITILATMSCFTPVLSALIANLWLGTTPSTGLVYGVAMVTAGSFLCWVVTRRNALDPGKH</sequence>
<dbReference type="SUPFAM" id="SSF103481">
    <property type="entry name" value="Multidrug resistance efflux transporter EmrE"/>
    <property type="match status" value="1"/>
</dbReference>
<feature type="transmembrane region" description="Helical" evidence="6">
    <location>
        <begin position="35"/>
        <end position="57"/>
    </location>
</feature>
<evidence type="ECO:0000256" key="1">
    <source>
        <dbReference type="ARBA" id="ARBA00004141"/>
    </source>
</evidence>
<dbReference type="GO" id="GO:0016020">
    <property type="term" value="C:membrane"/>
    <property type="evidence" value="ECO:0007669"/>
    <property type="project" value="UniProtKB-SubCell"/>
</dbReference>
<keyword evidence="4 6" id="KW-1133">Transmembrane helix</keyword>
<dbReference type="HOGENOM" id="CLU_058959_1_1_4"/>
<feature type="transmembrane region" description="Helical" evidence="6">
    <location>
        <begin position="162"/>
        <end position="180"/>
    </location>
</feature>
<dbReference type="InterPro" id="IPR050638">
    <property type="entry name" value="AA-Vitamin_Transporters"/>
</dbReference>
<dbReference type="InterPro" id="IPR000620">
    <property type="entry name" value="EamA_dom"/>
</dbReference>
<evidence type="ECO:0000259" key="7">
    <source>
        <dbReference type="Pfam" id="PF00892"/>
    </source>
</evidence>
<evidence type="ECO:0000256" key="6">
    <source>
        <dbReference type="SAM" id="Phobius"/>
    </source>
</evidence>
<comment type="subcellular location">
    <subcellularLocation>
        <location evidence="1">Membrane</location>
        <topology evidence="1">Multi-pass membrane protein</topology>
    </subcellularLocation>
</comment>
<feature type="transmembrane region" description="Helical" evidence="6">
    <location>
        <begin position="187"/>
        <end position="208"/>
    </location>
</feature>
<evidence type="ECO:0000256" key="2">
    <source>
        <dbReference type="ARBA" id="ARBA00007362"/>
    </source>
</evidence>
<dbReference type="RefSeq" id="WP_011478924.1">
    <property type="nucleotide sequence ID" value="NC_007947.1"/>
</dbReference>
<proteinExistence type="inferred from homology"/>
<dbReference type="NCBIfam" id="NF008676">
    <property type="entry name" value="PRK11689.1"/>
    <property type="match status" value="1"/>
</dbReference>
<accession>Q1H3W0</accession>
<feature type="transmembrane region" description="Helical" evidence="6">
    <location>
        <begin position="12"/>
        <end position="29"/>
    </location>
</feature>
<keyword evidence="9" id="KW-1185">Reference proteome</keyword>
<evidence type="ECO:0000256" key="5">
    <source>
        <dbReference type="ARBA" id="ARBA00023136"/>
    </source>
</evidence>
<protein>
    <recommendedName>
        <fullName evidence="7">EamA domain-containing protein</fullName>
    </recommendedName>
</protein>
<feature type="transmembrane region" description="Helical" evidence="6">
    <location>
        <begin position="98"/>
        <end position="118"/>
    </location>
</feature>
<dbReference type="Pfam" id="PF00892">
    <property type="entry name" value="EamA"/>
    <property type="match status" value="1"/>
</dbReference>
<comment type="similarity">
    <text evidence="2">Belongs to the EamA transporter family.</text>
</comment>
<feature type="transmembrane region" description="Helical" evidence="6">
    <location>
        <begin position="247"/>
        <end position="270"/>
    </location>
</feature>
<dbReference type="InterPro" id="IPR037185">
    <property type="entry name" value="EmrE-like"/>
</dbReference>
<dbReference type="eggNOG" id="COG0697">
    <property type="taxonomic scope" value="Bacteria"/>
</dbReference>
<feature type="transmembrane region" description="Helical" evidence="6">
    <location>
        <begin position="214"/>
        <end position="235"/>
    </location>
</feature>
<feature type="transmembrane region" description="Helical" evidence="6">
    <location>
        <begin position="276"/>
        <end position="295"/>
    </location>
</feature>
<evidence type="ECO:0000313" key="9">
    <source>
        <dbReference type="Proteomes" id="UP000002440"/>
    </source>
</evidence>
<keyword evidence="3 6" id="KW-0812">Transmembrane</keyword>
<dbReference type="PANTHER" id="PTHR32322">
    <property type="entry name" value="INNER MEMBRANE TRANSPORTER"/>
    <property type="match status" value="1"/>
</dbReference>
<dbReference type="KEGG" id="mfa:Mfla_0557"/>
<gene>
    <name evidence="8" type="ordered locus">Mfla_0557</name>
</gene>
<dbReference type="STRING" id="265072.Mfla_0557"/>
<feature type="transmembrane region" description="Helical" evidence="6">
    <location>
        <begin position="125"/>
        <end position="142"/>
    </location>
</feature>
<dbReference type="Proteomes" id="UP000002440">
    <property type="component" value="Chromosome"/>
</dbReference>
<organism evidence="8 9">
    <name type="scientific">Methylobacillus flagellatus (strain ATCC 51484 / DSM 6875 / VKM B-1610 / KT)</name>
    <dbReference type="NCBI Taxonomy" id="265072"/>
    <lineage>
        <taxon>Bacteria</taxon>
        <taxon>Pseudomonadati</taxon>
        <taxon>Pseudomonadota</taxon>
        <taxon>Betaproteobacteria</taxon>
        <taxon>Nitrosomonadales</taxon>
        <taxon>Methylophilaceae</taxon>
        <taxon>Methylobacillus</taxon>
    </lineage>
</organism>